<feature type="transmembrane region" description="Helical" evidence="7">
    <location>
        <begin position="110"/>
        <end position="127"/>
    </location>
</feature>
<dbReference type="PROSITE" id="PS50928">
    <property type="entry name" value="ABC_TM1"/>
    <property type="match status" value="1"/>
</dbReference>
<dbReference type="RefSeq" id="WP_345049660.1">
    <property type="nucleotide sequence ID" value="NZ_BAABED010000001.1"/>
</dbReference>
<evidence type="ECO:0000256" key="7">
    <source>
        <dbReference type="RuleBase" id="RU363032"/>
    </source>
</evidence>
<evidence type="ECO:0000256" key="1">
    <source>
        <dbReference type="ARBA" id="ARBA00004651"/>
    </source>
</evidence>
<dbReference type="PANTHER" id="PTHR30151:SF38">
    <property type="entry name" value="ALIPHATIC SULFONATES TRANSPORT PERMEASE PROTEIN SSUC-RELATED"/>
    <property type="match status" value="1"/>
</dbReference>
<keyword evidence="4 7" id="KW-0812">Transmembrane</keyword>
<protein>
    <submittedName>
        <fullName evidence="9">ABC transporter permease</fullName>
    </submittedName>
</protein>
<evidence type="ECO:0000256" key="4">
    <source>
        <dbReference type="ARBA" id="ARBA00022692"/>
    </source>
</evidence>
<keyword evidence="10" id="KW-1185">Reference proteome</keyword>
<feature type="domain" description="ABC transmembrane type-1" evidence="8">
    <location>
        <begin position="69"/>
        <end position="253"/>
    </location>
</feature>
<comment type="caution">
    <text evidence="9">The sequence shown here is derived from an EMBL/GenBank/DDBJ whole genome shotgun (WGS) entry which is preliminary data.</text>
</comment>
<dbReference type="InterPro" id="IPR000515">
    <property type="entry name" value="MetI-like"/>
</dbReference>
<dbReference type="Gene3D" id="1.10.3720.10">
    <property type="entry name" value="MetI-like"/>
    <property type="match status" value="1"/>
</dbReference>
<proteinExistence type="inferred from homology"/>
<dbReference type="PANTHER" id="PTHR30151">
    <property type="entry name" value="ALKANE SULFONATE ABC TRANSPORTER-RELATED, MEMBRANE SUBUNIT"/>
    <property type="match status" value="1"/>
</dbReference>
<accession>A0ABV5UJQ4</accession>
<evidence type="ECO:0000256" key="5">
    <source>
        <dbReference type="ARBA" id="ARBA00022989"/>
    </source>
</evidence>
<dbReference type="CDD" id="cd06261">
    <property type="entry name" value="TM_PBP2"/>
    <property type="match status" value="1"/>
</dbReference>
<feature type="transmembrane region" description="Helical" evidence="7">
    <location>
        <begin position="227"/>
        <end position="245"/>
    </location>
</feature>
<dbReference type="Proteomes" id="UP001589536">
    <property type="component" value="Unassembled WGS sequence"/>
</dbReference>
<reference evidence="9 10" key="1">
    <citation type="submission" date="2024-09" db="EMBL/GenBank/DDBJ databases">
        <authorList>
            <person name="Sun Q."/>
            <person name="Mori K."/>
        </authorList>
    </citation>
    <scope>NUCLEOTIDE SEQUENCE [LARGE SCALE GENOMIC DNA]</scope>
    <source>
        <strain evidence="9 10">JCM 13519</strain>
    </source>
</reference>
<evidence type="ECO:0000313" key="9">
    <source>
        <dbReference type="EMBL" id="MFB9712739.1"/>
    </source>
</evidence>
<organism evidence="9 10">
    <name type="scientific">Arthrobacter methylotrophus</name>
    <dbReference type="NCBI Taxonomy" id="121291"/>
    <lineage>
        <taxon>Bacteria</taxon>
        <taxon>Bacillati</taxon>
        <taxon>Actinomycetota</taxon>
        <taxon>Actinomycetes</taxon>
        <taxon>Micrococcales</taxon>
        <taxon>Micrococcaceae</taxon>
        <taxon>Arthrobacter</taxon>
    </lineage>
</organism>
<evidence type="ECO:0000256" key="3">
    <source>
        <dbReference type="ARBA" id="ARBA00022475"/>
    </source>
</evidence>
<comment type="similarity">
    <text evidence="7">Belongs to the binding-protein-dependent transport system permease family.</text>
</comment>
<evidence type="ECO:0000256" key="6">
    <source>
        <dbReference type="ARBA" id="ARBA00023136"/>
    </source>
</evidence>
<dbReference type="Pfam" id="PF00528">
    <property type="entry name" value="BPD_transp_1"/>
    <property type="match status" value="1"/>
</dbReference>
<keyword evidence="2 7" id="KW-0813">Transport</keyword>
<keyword evidence="6 7" id="KW-0472">Membrane</keyword>
<evidence type="ECO:0000256" key="2">
    <source>
        <dbReference type="ARBA" id="ARBA00022448"/>
    </source>
</evidence>
<name>A0ABV5UJQ4_9MICC</name>
<feature type="transmembrane region" description="Helical" evidence="7">
    <location>
        <begin position="76"/>
        <end position="98"/>
    </location>
</feature>
<comment type="subcellular location">
    <subcellularLocation>
        <location evidence="1 7">Cell membrane</location>
        <topology evidence="1 7">Multi-pass membrane protein</topology>
    </subcellularLocation>
</comment>
<evidence type="ECO:0000259" key="8">
    <source>
        <dbReference type="PROSITE" id="PS50928"/>
    </source>
</evidence>
<evidence type="ECO:0000313" key="10">
    <source>
        <dbReference type="Proteomes" id="UP001589536"/>
    </source>
</evidence>
<dbReference type="InterPro" id="IPR035906">
    <property type="entry name" value="MetI-like_sf"/>
</dbReference>
<keyword evidence="5 7" id="KW-1133">Transmembrane helix</keyword>
<dbReference type="SUPFAM" id="SSF161098">
    <property type="entry name" value="MetI-like"/>
    <property type="match status" value="1"/>
</dbReference>
<keyword evidence="3" id="KW-1003">Cell membrane</keyword>
<sequence>MSLAPRSPGLLRSEGRNAVLGAAGLLAVVVVAEVLPRSGAVDARFIPPFSDIATVLIGQLGEGAFWVALGQTLTGWIVGLAIAMAGGIAVGGFLGTVPFARNYTASTIEFLRPIPSVALIPLVVLLFGSRPPAALVLVVYAAFFQILIQVIYGLADVDPVVRDTGRAYRFSRFTMGTKVLWPTALPYIVTGFRLAAWVALIIEITAELVIGVPGLGRTIGIAQASGAVPETYALVIVVGLIGVAVNQCTSQLQRRILSWHPSTRKDL</sequence>
<feature type="transmembrane region" description="Helical" evidence="7">
    <location>
        <begin position="134"/>
        <end position="155"/>
    </location>
</feature>
<gene>
    <name evidence="9" type="ORF">ACFFPI_01025</name>
</gene>
<dbReference type="EMBL" id="JBHMBH010000006">
    <property type="protein sequence ID" value="MFB9712739.1"/>
    <property type="molecule type" value="Genomic_DNA"/>
</dbReference>